<proteinExistence type="predicted"/>
<evidence type="ECO:0000313" key="7">
    <source>
        <dbReference type="EMBL" id="KAE8696445.1"/>
    </source>
</evidence>
<name>A0A6A2ZZV3_HIBSY</name>
<dbReference type="SMART" id="SM00387">
    <property type="entry name" value="HATPase_c"/>
    <property type="match status" value="1"/>
</dbReference>
<organism evidence="7 8">
    <name type="scientific">Hibiscus syriacus</name>
    <name type="common">Rose of Sharon</name>
    <dbReference type="NCBI Taxonomy" id="106335"/>
    <lineage>
        <taxon>Eukaryota</taxon>
        <taxon>Viridiplantae</taxon>
        <taxon>Streptophyta</taxon>
        <taxon>Embryophyta</taxon>
        <taxon>Tracheophyta</taxon>
        <taxon>Spermatophyta</taxon>
        <taxon>Magnoliopsida</taxon>
        <taxon>eudicotyledons</taxon>
        <taxon>Gunneridae</taxon>
        <taxon>Pentapetalae</taxon>
        <taxon>rosids</taxon>
        <taxon>malvids</taxon>
        <taxon>Malvales</taxon>
        <taxon>Malvaceae</taxon>
        <taxon>Malvoideae</taxon>
        <taxon>Hibiscus</taxon>
    </lineage>
</organism>
<evidence type="ECO:0000256" key="5">
    <source>
        <dbReference type="ARBA" id="ARBA00023012"/>
    </source>
</evidence>
<comment type="caution">
    <text evidence="7">The sequence shown here is derived from an EMBL/GenBank/DDBJ whole genome shotgun (WGS) entry which is preliminary data.</text>
</comment>
<dbReference type="InterPro" id="IPR044767">
    <property type="entry name" value="Phy_HATPase-like"/>
</dbReference>
<sequence>MRNPLNGIRFTHKLLETTPISENQKQFLETSNACERQILAIIEDMDLGSIDEGSTELRMEEFVLRNVLDTVVSQVMILLKERNLQLLHEILKEIKTLFLYGDRIRLQLVLSDFLLNVVQHAPPGGWVELKISPGLKLIRDGNEFVRLEFRMTHPGKGLPSTLIQEMNEDGNSWTQEGLGLNMSRKLLNKMNGHVQYVREHDRCYFLVDLEIRTRKGRLKASQGE</sequence>
<dbReference type="Gene3D" id="3.30.565.10">
    <property type="entry name" value="Histidine kinase-like ATPase, C-terminal domain"/>
    <property type="match status" value="1"/>
</dbReference>
<evidence type="ECO:0000256" key="4">
    <source>
        <dbReference type="ARBA" id="ARBA00022777"/>
    </source>
</evidence>
<dbReference type="PANTHER" id="PTHR43711:SF1">
    <property type="entry name" value="HISTIDINE KINASE 1"/>
    <property type="match status" value="1"/>
</dbReference>
<reference evidence="7" key="1">
    <citation type="submission" date="2019-09" db="EMBL/GenBank/DDBJ databases">
        <title>Draft genome information of white flower Hibiscus syriacus.</title>
        <authorList>
            <person name="Kim Y.-M."/>
        </authorList>
    </citation>
    <scope>NUCLEOTIDE SEQUENCE [LARGE SCALE GENOMIC DNA]</scope>
    <source>
        <strain evidence="7">YM2019G1</strain>
    </source>
</reference>
<dbReference type="EMBL" id="VEPZ02001067">
    <property type="protein sequence ID" value="KAE8696445.1"/>
    <property type="molecule type" value="Genomic_DNA"/>
</dbReference>
<evidence type="ECO:0000256" key="1">
    <source>
        <dbReference type="ARBA" id="ARBA00000085"/>
    </source>
</evidence>
<keyword evidence="5" id="KW-0902">Two-component regulatory system</keyword>
<protein>
    <recommendedName>
        <fullName evidence="2">histidine kinase</fullName>
        <ecNumber evidence="2">2.7.13.3</ecNumber>
    </recommendedName>
</protein>
<comment type="catalytic activity">
    <reaction evidence="1">
        <text>ATP + protein L-histidine = ADP + protein N-phospho-L-histidine.</text>
        <dbReference type="EC" id="2.7.13.3"/>
    </reaction>
</comment>
<keyword evidence="4" id="KW-0418">Kinase</keyword>
<dbReference type="AlphaFoldDB" id="A0A6A2ZZV3"/>
<dbReference type="InterPro" id="IPR003594">
    <property type="entry name" value="HATPase_dom"/>
</dbReference>
<evidence type="ECO:0000313" key="8">
    <source>
        <dbReference type="Proteomes" id="UP000436088"/>
    </source>
</evidence>
<dbReference type="SUPFAM" id="SSF55874">
    <property type="entry name" value="ATPase domain of HSP90 chaperone/DNA topoisomerase II/histidine kinase"/>
    <property type="match status" value="1"/>
</dbReference>
<dbReference type="CDD" id="cd00082">
    <property type="entry name" value="HisKA"/>
    <property type="match status" value="1"/>
</dbReference>
<dbReference type="InterPro" id="IPR005467">
    <property type="entry name" value="His_kinase_dom"/>
</dbReference>
<feature type="domain" description="Histidine kinase" evidence="6">
    <location>
        <begin position="1"/>
        <end position="213"/>
    </location>
</feature>
<keyword evidence="8" id="KW-1185">Reference proteome</keyword>
<dbReference type="Pfam" id="PF02518">
    <property type="entry name" value="HATPase_c"/>
    <property type="match status" value="1"/>
</dbReference>
<evidence type="ECO:0000256" key="3">
    <source>
        <dbReference type="ARBA" id="ARBA00022679"/>
    </source>
</evidence>
<accession>A0A6A2ZZV3</accession>
<evidence type="ECO:0000256" key="2">
    <source>
        <dbReference type="ARBA" id="ARBA00012438"/>
    </source>
</evidence>
<dbReference type="InterPro" id="IPR050736">
    <property type="entry name" value="Sensor_HK_Regulatory"/>
</dbReference>
<dbReference type="InterPro" id="IPR003661">
    <property type="entry name" value="HisK_dim/P_dom"/>
</dbReference>
<dbReference type="InterPro" id="IPR036890">
    <property type="entry name" value="HATPase_C_sf"/>
</dbReference>
<dbReference type="Pfam" id="PF00512">
    <property type="entry name" value="HisKA"/>
    <property type="match status" value="1"/>
</dbReference>
<evidence type="ECO:0000259" key="6">
    <source>
        <dbReference type="PROSITE" id="PS50109"/>
    </source>
</evidence>
<dbReference type="EC" id="2.7.13.3" evidence="2"/>
<dbReference type="GO" id="GO:0000155">
    <property type="term" value="F:phosphorelay sensor kinase activity"/>
    <property type="evidence" value="ECO:0007669"/>
    <property type="project" value="InterPro"/>
</dbReference>
<dbReference type="Proteomes" id="UP000436088">
    <property type="component" value="Unassembled WGS sequence"/>
</dbReference>
<dbReference type="PROSITE" id="PS50109">
    <property type="entry name" value="HIS_KIN"/>
    <property type="match status" value="1"/>
</dbReference>
<gene>
    <name evidence="7" type="ORF">F3Y22_tig00110670pilonHSYRG00026</name>
</gene>
<dbReference type="CDD" id="cd16932">
    <property type="entry name" value="HATPase_Phy-like"/>
    <property type="match status" value="1"/>
</dbReference>
<dbReference type="PANTHER" id="PTHR43711">
    <property type="entry name" value="TWO-COMPONENT HISTIDINE KINASE"/>
    <property type="match status" value="1"/>
</dbReference>
<keyword evidence="3" id="KW-0808">Transferase</keyword>